<accession>A0ABV9NU09</accession>
<keyword evidence="3" id="KW-1185">Reference proteome</keyword>
<evidence type="ECO:0000313" key="2">
    <source>
        <dbReference type="EMBL" id="MFC4736818.1"/>
    </source>
</evidence>
<name>A0ABV9NU09_9BACI</name>
<sequence>MKGLKVLIAGLLAVLFVFGAAASAGAGSFGSDANKMLAETRAATAKYQQVERAEDDGYVWVNCVPGMGNHYVNFELVETPGHDHKQPEVLVYEEMKNGKMKLAAVEFLGGAEEAPELYGQTFDDGPFGPGSYALHVWIWKHNKDGMFAEYNSAVSCK</sequence>
<feature type="signal peptide" evidence="1">
    <location>
        <begin position="1"/>
        <end position="26"/>
    </location>
</feature>
<dbReference type="Proteomes" id="UP001595896">
    <property type="component" value="Unassembled WGS sequence"/>
</dbReference>
<comment type="caution">
    <text evidence="2">The sequence shown here is derived from an EMBL/GenBank/DDBJ whole genome shotgun (WGS) entry which is preliminary data.</text>
</comment>
<proteinExistence type="predicted"/>
<evidence type="ECO:0000313" key="3">
    <source>
        <dbReference type="Proteomes" id="UP001595896"/>
    </source>
</evidence>
<reference evidence="3" key="1">
    <citation type="journal article" date="2019" name="Int. J. Syst. Evol. Microbiol.">
        <title>The Global Catalogue of Microorganisms (GCM) 10K type strain sequencing project: providing services to taxonomists for standard genome sequencing and annotation.</title>
        <authorList>
            <consortium name="The Broad Institute Genomics Platform"/>
            <consortium name="The Broad Institute Genome Sequencing Center for Infectious Disease"/>
            <person name="Wu L."/>
            <person name="Ma J."/>
        </authorList>
    </citation>
    <scope>NUCLEOTIDE SEQUENCE [LARGE SCALE GENOMIC DNA]</scope>
    <source>
        <strain evidence="3">JCM 12165</strain>
    </source>
</reference>
<dbReference type="EMBL" id="JBHSGK010000009">
    <property type="protein sequence ID" value="MFC4736818.1"/>
    <property type="molecule type" value="Genomic_DNA"/>
</dbReference>
<organism evidence="2 3">
    <name type="scientific">Bacillus daqingensis</name>
    <dbReference type="NCBI Taxonomy" id="872396"/>
    <lineage>
        <taxon>Bacteria</taxon>
        <taxon>Bacillati</taxon>
        <taxon>Bacillota</taxon>
        <taxon>Bacilli</taxon>
        <taxon>Bacillales</taxon>
        <taxon>Bacillaceae</taxon>
        <taxon>Bacillus</taxon>
    </lineage>
</organism>
<keyword evidence="1" id="KW-0732">Signal</keyword>
<gene>
    <name evidence="2" type="ORF">ACFO4L_09505</name>
</gene>
<feature type="chain" id="PRO_5047107049" evidence="1">
    <location>
        <begin position="27"/>
        <end position="157"/>
    </location>
</feature>
<evidence type="ECO:0000256" key="1">
    <source>
        <dbReference type="SAM" id="SignalP"/>
    </source>
</evidence>
<protein>
    <submittedName>
        <fullName evidence="2">Uncharacterized protein</fullName>
    </submittedName>
</protein>
<dbReference type="RefSeq" id="WP_377909430.1">
    <property type="nucleotide sequence ID" value="NZ_JBHSGK010000009.1"/>
</dbReference>